<dbReference type="AlphaFoldDB" id="A0A0N5CH54"/>
<dbReference type="WBParaSite" id="SPAL_0001717600.1">
    <property type="protein sequence ID" value="SPAL_0001717600.1"/>
    <property type="gene ID" value="SPAL_0001717600"/>
</dbReference>
<reference evidence="3" key="1">
    <citation type="submission" date="2017-02" db="UniProtKB">
        <authorList>
            <consortium name="WormBaseParasite"/>
        </authorList>
    </citation>
    <scope>IDENTIFICATION</scope>
</reference>
<evidence type="ECO:0000313" key="2">
    <source>
        <dbReference type="Proteomes" id="UP000046392"/>
    </source>
</evidence>
<feature type="signal peptide" evidence="1">
    <location>
        <begin position="1"/>
        <end position="20"/>
    </location>
</feature>
<keyword evidence="2" id="KW-1185">Reference proteome</keyword>
<accession>A0A0N5CH54</accession>
<sequence length="238" mass="26483">MIIILISLIIFNTPLIYGCASDIDGGIDWKELFGPFVFNVNGLRYGNQSVTFKLLTPPPTNWLYYDNVTNVFNIDGMDLPAEEQTSERALRNAKWTMTAVLRDSIREAKASSYGENITISYTPKILKGCSRFVASETVKANRTIATKYMDYYVTEIGSQGSTEACTATDAAKVYFTPTSAKFIPEDPNPTIELTMLVTRVDWNSTILTKIVNGMLTKLIKLKLIPESSSTNTLTTKIT</sequence>
<organism evidence="2 3">
    <name type="scientific">Strongyloides papillosus</name>
    <name type="common">Intestinal threadworm</name>
    <dbReference type="NCBI Taxonomy" id="174720"/>
    <lineage>
        <taxon>Eukaryota</taxon>
        <taxon>Metazoa</taxon>
        <taxon>Ecdysozoa</taxon>
        <taxon>Nematoda</taxon>
        <taxon>Chromadorea</taxon>
        <taxon>Rhabditida</taxon>
        <taxon>Tylenchina</taxon>
        <taxon>Panagrolaimomorpha</taxon>
        <taxon>Strongyloidoidea</taxon>
        <taxon>Strongyloididae</taxon>
        <taxon>Strongyloides</taxon>
    </lineage>
</organism>
<evidence type="ECO:0000256" key="1">
    <source>
        <dbReference type="SAM" id="SignalP"/>
    </source>
</evidence>
<name>A0A0N5CH54_STREA</name>
<proteinExistence type="predicted"/>
<protein>
    <submittedName>
        <fullName evidence="3">Lipoprotein</fullName>
    </submittedName>
</protein>
<feature type="chain" id="PRO_5005896082" evidence="1">
    <location>
        <begin position="21"/>
        <end position="238"/>
    </location>
</feature>
<keyword evidence="1" id="KW-0732">Signal</keyword>
<evidence type="ECO:0000313" key="3">
    <source>
        <dbReference type="WBParaSite" id="SPAL_0001717600.1"/>
    </source>
</evidence>
<dbReference type="Proteomes" id="UP000046392">
    <property type="component" value="Unplaced"/>
</dbReference>